<dbReference type="Pfam" id="PF01151">
    <property type="entry name" value="ELO"/>
    <property type="match status" value="1"/>
</dbReference>
<dbReference type="GO" id="GO:0034626">
    <property type="term" value="P:fatty acid elongation, polyunsaturated fatty acid"/>
    <property type="evidence" value="ECO:0007669"/>
    <property type="project" value="TreeGrafter"/>
</dbReference>
<name>A0A0A1XEZ9_ZEUCU</name>
<dbReference type="PANTHER" id="PTHR11157:SF116">
    <property type="entry name" value="ELONGATION OF VERY LONG CHAIN FATTY ACIDS PROTEIN-RELATED"/>
    <property type="match status" value="1"/>
</dbReference>
<keyword evidence="7 10" id="KW-0443">Lipid metabolism</keyword>
<evidence type="ECO:0000256" key="7">
    <source>
        <dbReference type="ARBA" id="ARBA00023098"/>
    </source>
</evidence>
<evidence type="ECO:0000256" key="8">
    <source>
        <dbReference type="ARBA" id="ARBA00023136"/>
    </source>
</evidence>
<evidence type="ECO:0000256" key="10">
    <source>
        <dbReference type="RuleBase" id="RU361115"/>
    </source>
</evidence>
<comment type="catalytic activity">
    <reaction evidence="10">
        <text>a very-long-chain acyl-CoA + malonyl-CoA + H(+) = a very-long-chain 3-oxoacyl-CoA + CO2 + CoA</text>
        <dbReference type="Rhea" id="RHEA:32727"/>
        <dbReference type="ChEBI" id="CHEBI:15378"/>
        <dbReference type="ChEBI" id="CHEBI:16526"/>
        <dbReference type="ChEBI" id="CHEBI:57287"/>
        <dbReference type="ChEBI" id="CHEBI:57384"/>
        <dbReference type="ChEBI" id="CHEBI:90725"/>
        <dbReference type="ChEBI" id="CHEBI:90736"/>
        <dbReference type="EC" id="2.3.1.199"/>
    </reaction>
</comment>
<evidence type="ECO:0000256" key="4">
    <source>
        <dbReference type="ARBA" id="ARBA00022692"/>
    </source>
</evidence>
<keyword evidence="3 10" id="KW-0808">Transferase</keyword>
<dbReference type="AlphaFoldDB" id="A0A0A1XEZ9"/>
<keyword evidence="2 10" id="KW-0444">Lipid biosynthesis</keyword>
<feature type="transmembrane region" description="Helical" evidence="10">
    <location>
        <begin position="64"/>
        <end position="88"/>
    </location>
</feature>
<evidence type="ECO:0000256" key="2">
    <source>
        <dbReference type="ARBA" id="ARBA00022516"/>
    </source>
</evidence>
<feature type="transmembrane region" description="Helical" evidence="10">
    <location>
        <begin position="140"/>
        <end position="159"/>
    </location>
</feature>
<dbReference type="GeneID" id="105212159"/>
<keyword evidence="8 10" id="KW-0472">Membrane</keyword>
<evidence type="ECO:0000256" key="9">
    <source>
        <dbReference type="ARBA" id="ARBA00023160"/>
    </source>
</evidence>
<evidence type="ECO:0000313" key="11">
    <source>
        <dbReference type="EMBL" id="JAD09532.1"/>
    </source>
</evidence>
<dbReference type="GO" id="GO:0030148">
    <property type="term" value="P:sphingolipid biosynthetic process"/>
    <property type="evidence" value="ECO:0007669"/>
    <property type="project" value="TreeGrafter"/>
</dbReference>
<sequence>MLSKLYDVVTRPSTVKEAYDYMPYHGAILPMIIVNIFFAVFAFRLGPWLMRNRQPFNLKRILMVYNIFQIIYNTYMTGLSIYLLYWYVDASGGFSCIRHLDNDHPVKNFEIFCAYLCLVNKFIDYMETLFFILRKSFKQVTVLHVYHHIMMTSFVYVYITNQGVGGHGATVLMLNALVHAVMYVYYLMSSINPELKKSLWWKKYITQMQIVQFVIDFVHQMWPVVVVRDCPIAKRWNFVFALQAVVMLYMFGNFYIKTYIRKPKALKTDDKQL</sequence>
<comment type="subcellular location">
    <subcellularLocation>
        <location evidence="1">Membrane</location>
        <topology evidence="1">Multi-pass membrane protein</topology>
    </subcellularLocation>
</comment>
<accession>A0A0A1XEZ9</accession>
<dbReference type="OrthoDB" id="434092at2759"/>
<comment type="similarity">
    <text evidence="10">Belongs to the ELO family.</text>
</comment>
<keyword evidence="9 10" id="KW-0275">Fatty acid biosynthesis</keyword>
<keyword evidence="5 10" id="KW-0276">Fatty acid metabolism</keyword>
<evidence type="ECO:0000256" key="3">
    <source>
        <dbReference type="ARBA" id="ARBA00022679"/>
    </source>
</evidence>
<dbReference type="EC" id="2.3.1.199" evidence="10"/>
<dbReference type="GO" id="GO:0009922">
    <property type="term" value="F:fatty acid elongase activity"/>
    <property type="evidence" value="ECO:0007669"/>
    <property type="project" value="UniProtKB-EC"/>
</dbReference>
<dbReference type="GO" id="GO:0005789">
    <property type="term" value="C:endoplasmic reticulum membrane"/>
    <property type="evidence" value="ECO:0007669"/>
    <property type="project" value="TreeGrafter"/>
</dbReference>
<protein>
    <recommendedName>
        <fullName evidence="10">Elongation of very long chain fatty acids protein</fullName>
        <ecNumber evidence="10">2.3.1.199</ecNumber>
    </recommendedName>
    <alternativeName>
        <fullName evidence="10">Very-long-chain 3-oxoacyl-CoA synthase</fullName>
    </alternativeName>
</protein>
<evidence type="ECO:0000256" key="6">
    <source>
        <dbReference type="ARBA" id="ARBA00022989"/>
    </source>
</evidence>
<keyword evidence="6 10" id="KW-1133">Transmembrane helix</keyword>
<dbReference type="EMBL" id="GBXI01004760">
    <property type="protein sequence ID" value="JAD09532.1"/>
    <property type="molecule type" value="Transcribed_RNA"/>
</dbReference>
<evidence type="ECO:0000256" key="1">
    <source>
        <dbReference type="ARBA" id="ARBA00004141"/>
    </source>
</evidence>
<organism evidence="11">
    <name type="scientific">Zeugodacus cucurbitae</name>
    <name type="common">Melon fruit fly</name>
    <name type="synonym">Bactrocera cucurbitae</name>
    <dbReference type="NCBI Taxonomy" id="28588"/>
    <lineage>
        <taxon>Eukaryota</taxon>
        <taxon>Metazoa</taxon>
        <taxon>Ecdysozoa</taxon>
        <taxon>Arthropoda</taxon>
        <taxon>Hexapoda</taxon>
        <taxon>Insecta</taxon>
        <taxon>Pterygota</taxon>
        <taxon>Neoptera</taxon>
        <taxon>Endopterygota</taxon>
        <taxon>Diptera</taxon>
        <taxon>Brachycera</taxon>
        <taxon>Muscomorpha</taxon>
        <taxon>Tephritoidea</taxon>
        <taxon>Tephritidae</taxon>
        <taxon>Zeugodacus</taxon>
        <taxon>Zeugodacus</taxon>
    </lineage>
</organism>
<feature type="transmembrane region" description="Helical" evidence="10">
    <location>
        <begin position="165"/>
        <end position="187"/>
    </location>
</feature>
<feature type="transmembrane region" description="Helical" evidence="10">
    <location>
        <begin position="108"/>
        <end position="133"/>
    </location>
</feature>
<gene>
    <name evidence="11" type="primary">ELOVL4_4</name>
    <name evidence="11" type="ORF">g.3528</name>
</gene>
<reference evidence="11" key="2">
    <citation type="journal article" date="2015" name="Gigascience">
        <title>Reconstructing a comprehensive transcriptome assembly of a white-pupal translocated strain of the pest fruit fly Bactrocera cucurbitae.</title>
        <authorList>
            <person name="Sim S.B."/>
            <person name="Calla B."/>
            <person name="Hall B."/>
            <person name="DeRego T."/>
            <person name="Geib S.M."/>
        </authorList>
    </citation>
    <scope>NUCLEOTIDE SEQUENCE</scope>
</reference>
<feature type="transmembrane region" description="Helical" evidence="10">
    <location>
        <begin position="22"/>
        <end position="43"/>
    </location>
</feature>
<keyword evidence="4 10" id="KW-0812">Transmembrane</keyword>
<reference evidence="11" key="1">
    <citation type="submission" date="2014-11" db="EMBL/GenBank/DDBJ databases">
        <authorList>
            <person name="Geib S."/>
        </authorList>
    </citation>
    <scope>NUCLEOTIDE SEQUENCE</scope>
</reference>
<proteinExistence type="inferred from homology"/>
<dbReference type="PANTHER" id="PTHR11157">
    <property type="entry name" value="FATTY ACID ACYL TRANSFERASE-RELATED"/>
    <property type="match status" value="1"/>
</dbReference>
<dbReference type="InterPro" id="IPR002076">
    <property type="entry name" value="ELO_fam"/>
</dbReference>
<feature type="transmembrane region" description="Helical" evidence="10">
    <location>
        <begin position="238"/>
        <end position="256"/>
    </location>
</feature>
<dbReference type="GO" id="GO:0042761">
    <property type="term" value="P:very long-chain fatty acid biosynthetic process"/>
    <property type="evidence" value="ECO:0007669"/>
    <property type="project" value="TreeGrafter"/>
</dbReference>
<evidence type="ECO:0000256" key="5">
    <source>
        <dbReference type="ARBA" id="ARBA00022832"/>
    </source>
</evidence>
<dbReference type="GO" id="GO:0034625">
    <property type="term" value="P:fatty acid elongation, monounsaturated fatty acid"/>
    <property type="evidence" value="ECO:0007669"/>
    <property type="project" value="TreeGrafter"/>
</dbReference>
<dbReference type="GO" id="GO:0019367">
    <property type="term" value="P:fatty acid elongation, saturated fatty acid"/>
    <property type="evidence" value="ECO:0007669"/>
    <property type="project" value="TreeGrafter"/>
</dbReference>